<keyword evidence="10" id="KW-0150">Chloroplast</keyword>
<dbReference type="PANTHER" id="PTHR11620">
    <property type="entry name" value="60S RIBOSOMAL PROTEIN L23A"/>
    <property type="match status" value="1"/>
</dbReference>
<protein>
    <recommendedName>
        <fullName evidence="7 8">Large ribosomal subunit protein uL23c</fullName>
    </recommendedName>
</protein>
<reference evidence="10" key="1">
    <citation type="journal article" date="2008" name="BMC Genomics">
        <title>Chloroplast genome sequencing analysis of Heterosigma akashiwo CCMP452 (West Atlantic) and NIES293 (West Pacific) strains.</title>
        <authorList>
            <person name="Cattolico R.A."/>
            <person name="Jacobs M.A."/>
            <person name="Zhou Y."/>
            <person name="Chang J."/>
            <person name="Duplessis M."/>
            <person name="Lybrand T."/>
            <person name="McKay J."/>
            <person name="Ong H.C."/>
            <person name="Sims E."/>
            <person name="Rocap G."/>
        </authorList>
    </citation>
    <scope>NUCLEOTIDE SEQUENCE [LARGE SCALE GENOMIC DNA]</scope>
    <source>
        <strain evidence="10">NIES 293</strain>
    </source>
</reference>
<dbReference type="RefSeq" id="YP_001936445.1">
    <property type="nucleotide sequence ID" value="NC_010772.1"/>
</dbReference>
<gene>
    <name evidence="8 10" type="primary">rpl23</name>
    <name evidence="10" type="ordered locus">Heak293_Cp144</name>
</gene>
<keyword evidence="10" id="KW-0934">Plastid</keyword>
<dbReference type="FunFam" id="3.30.70.330:FF:000001">
    <property type="entry name" value="50S ribosomal protein L23"/>
    <property type="match status" value="1"/>
</dbReference>
<dbReference type="HAMAP" id="MF_01369_B">
    <property type="entry name" value="Ribosomal_uL23_B"/>
    <property type="match status" value="1"/>
</dbReference>
<evidence type="ECO:0000256" key="4">
    <source>
        <dbReference type="ARBA" id="ARBA00022884"/>
    </source>
</evidence>
<comment type="similarity">
    <text evidence="1 8 9">Belongs to the universal ribosomal protein uL23 family.</text>
</comment>
<keyword evidence="6 8" id="KW-0687">Ribonucleoprotein</keyword>
<evidence type="ECO:0000313" key="10">
    <source>
        <dbReference type="EMBL" id="ABV66051.1"/>
    </source>
</evidence>
<sequence>MGRAIDAIKYPIITEKSTSLFEKNQYTFVVDRNLDKEIIKKTIELLFNVKVTKINTSVLPKKKRRLGKYIGYKPNYKKAIVKLASGDTIQLFPDV</sequence>
<geneLocation type="chloroplast" evidence="10"/>
<dbReference type="NCBIfam" id="NF004363">
    <property type="entry name" value="PRK05738.2-4"/>
    <property type="match status" value="1"/>
</dbReference>
<keyword evidence="5 8" id="KW-0689">Ribosomal protein</keyword>
<dbReference type="PROSITE" id="PS00050">
    <property type="entry name" value="RIBOSOMAL_L23"/>
    <property type="match status" value="1"/>
</dbReference>
<dbReference type="InterPro" id="IPR001014">
    <property type="entry name" value="Ribosomal_uL23_CS"/>
</dbReference>
<evidence type="ECO:0000256" key="1">
    <source>
        <dbReference type="ARBA" id="ARBA00006700"/>
    </source>
</evidence>
<dbReference type="EMBL" id="EU168190">
    <property type="protein sequence ID" value="ABV66051.1"/>
    <property type="molecule type" value="Genomic_DNA"/>
</dbReference>
<dbReference type="InterPro" id="IPR012678">
    <property type="entry name" value="Ribosomal_uL23/eL15/eS24_sf"/>
</dbReference>
<dbReference type="GO" id="GO:0005840">
    <property type="term" value="C:ribosome"/>
    <property type="evidence" value="ECO:0007669"/>
    <property type="project" value="UniProtKB-KW"/>
</dbReference>
<dbReference type="InterPro" id="IPR012677">
    <property type="entry name" value="Nucleotide-bd_a/b_plait_sf"/>
</dbReference>
<dbReference type="Pfam" id="PF00276">
    <property type="entry name" value="Ribosomal_L23"/>
    <property type="match status" value="1"/>
</dbReference>
<dbReference type="AlphaFoldDB" id="B2XTF3"/>
<keyword evidence="3 8" id="KW-0699">rRNA-binding</keyword>
<dbReference type="InterPro" id="IPR013025">
    <property type="entry name" value="Ribosomal_uL23-like"/>
</dbReference>
<dbReference type="Gene3D" id="3.30.70.330">
    <property type="match status" value="1"/>
</dbReference>
<dbReference type="GO" id="GO:0006412">
    <property type="term" value="P:translation"/>
    <property type="evidence" value="ECO:0007669"/>
    <property type="project" value="UniProtKB-UniRule"/>
</dbReference>
<evidence type="ECO:0000256" key="7">
    <source>
        <dbReference type="ARBA" id="ARBA00035287"/>
    </source>
</evidence>
<dbReference type="GO" id="GO:1990904">
    <property type="term" value="C:ribonucleoprotein complex"/>
    <property type="evidence" value="ECO:0007669"/>
    <property type="project" value="UniProtKB-KW"/>
</dbReference>
<dbReference type="GO" id="GO:0003735">
    <property type="term" value="F:structural constituent of ribosome"/>
    <property type="evidence" value="ECO:0007669"/>
    <property type="project" value="InterPro"/>
</dbReference>
<evidence type="ECO:0000256" key="3">
    <source>
        <dbReference type="ARBA" id="ARBA00022730"/>
    </source>
</evidence>
<proteinExistence type="inferred from homology"/>
<comment type="subcellular location">
    <subcellularLocation>
        <location evidence="8">Plastid</location>
        <location evidence="8">Chloroplast</location>
    </subcellularLocation>
</comment>
<dbReference type="NCBIfam" id="NF004368">
    <property type="entry name" value="PRK05738.3-4"/>
    <property type="match status" value="1"/>
</dbReference>
<comment type="function">
    <text evidence="8">Binds to 23S rRNA.</text>
</comment>
<evidence type="ECO:0000256" key="8">
    <source>
        <dbReference type="HAMAP-Rule" id="MF_01369"/>
    </source>
</evidence>
<evidence type="ECO:0000256" key="9">
    <source>
        <dbReference type="RuleBase" id="RU003934"/>
    </source>
</evidence>
<keyword evidence="4 8" id="KW-0694">RNA-binding</keyword>
<dbReference type="GO" id="GO:0009507">
    <property type="term" value="C:chloroplast"/>
    <property type="evidence" value="ECO:0007669"/>
    <property type="project" value="UniProtKB-SubCell"/>
</dbReference>
<evidence type="ECO:0000256" key="5">
    <source>
        <dbReference type="ARBA" id="ARBA00022980"/>
    </source>
</evidence>
<organism evidence="10">
    <name type="scientific">Heterosigma akashiwo</name>
    <name type="common">Chromophytic alga</name>
    <name type="synonym">Heterosigma carterae</name>
    <dbReference type="NCBI Taxonomy" id="2829"/>
    <lineage>
        <taxon>Eukaryota</taxon>
        <taxon>Sar</taxon>
        <taxon>Stramenopiles</taxon>
        <taxon>Ochrophyta</taxon>
        <taxon>Raphidophyceae</taxon>
        <taxon>Chattonellales</taxon>
        <taxon>Chattonellaceae</taxon>
        <taxon>Heterosigma</taxon>
    </lineage>
</organism>
<evidence type="ECO:0000256" key="6">
    <source>
        <dbReference type="ARBA" id="ARBA00023274"/>
    </source>
</evidence>
<accession>B2XTF3</accession>
<comment type="subunit">
    <text evidence="2 8">Part of the 50S ribosomal subunit.</text>
</comment>
<evidence type="ECO:0000256" key="2">
    <source>
        <dbReference type="ARBA" id="ARBA00011838"/>
    </source>
</evidence>
<dbReference type="GeneID" id="6335628"/>
<dbReference type="SUPFAM" id="SSF54189">
    <property type="entry name" value="Ribosomal proteins S24e, L23 and L15e"/>
    <property type="match status" value="1"/>
</dbReference>
<dbReference type="GO" id="GO:0019843">
    <property type="term" value="F:rRNA binding"/>
    <property type="evidence" value="ECO:0007669"/>
    <property type="project" value="UniProtKB-UniRule"/>
</dbReference>
<name>B2XTF3_HETAK</name>